<dbReference type="SUPFAM" id="SSF53756">
    <property type="entry name" value="UDP-Glycosyltransferase/glycogen phosphorylase"/>
    <property type="match status" value="1"/>
</dbReference>
<organism evidence="7 8">
    <name type="scientific">Cucumis melo</name>
    <name type="common">Muskmelon</name>
    <dbReference type="NCBI Taxonomy" id="3656"/>
    <lineage>
        <taxon>Eukaryota</taxon>
        <taxon>Viridiplantae</taxon>
        <taxon>Streptophyta</taxon>
        <taxon>Embryophyta</taxon>
        <taxon>Tracheophyta</taxon>
        <taxon>Spermatophyta</taxon>
        <taxon>Magnoliopsida</taxon>
        <taxon>eudicotyledons</taxon>
        <taxon>Gunneridae</taxon>
        <taxon>Pentapetalae</taxon>
        <taxon>rosids</taxon>
        <taxon>fabids</taxon>
        <taxon>Cucurbitales</taxon>
        <taxon>Cucurbitaceae</taxon>
        <taxon>Benincaseae</taxon>
        <taxon>Cucumis</taxon>
    </lineage>
</organism>
<dbReference type="InterPro" id="IPR035595">
    <property type="entry name" value="UDP_glycos_trans_CS"/>
</dbReference>
<keyword evidence="3 4" id="KW-0808">Transferase</keyword>
<reference evidence="6" key="1">
    <citation type="submission" date="2023-03" db="UniProtKB">
        <authorList>
            <consortium name="EnsemblPlants"/>
        </authorList>
    </citation>
    <scope>IDENTIFICATION</scope>
</reference>
<dbReference type="EnsemblPlants" id="MELO3C019397.2.1">
    <property type="protein sequence ID" value="MELO3C019397.2.1"/>
    <property type="gene ID" value="MELO3C019397.2"/>
</dbReference>
<accession>A0A9I9DJF3</accession>
<sequence length="472" mass="53060">MVRSGGETQSLHILMFPWFATGHITPFLHISNHLASKNHRITFLLPNNPSPLFHSLNLYPNLISFHFLSLPSVPGLPPAAHSASDIPLSLTPLLASAFDLTRPQVHRIIHSLRPDFVFFDFAHWIPDITAPLQIRSICFTVVSAASVAVTVFPGRRVSLDHPLTDEDFREPPVGYPSSTVVFHDSRESRSLLFLSMPFGQGITFHERLMTSYKKSDAIAMRTCQEIEGDFCDFLSNQLQKKILLTGPLMAAPSSRIKATTLDKEWEKWLGQFQPKTVIFCAFGSQVILEKQQLEELVLGIEQTGLPFLVALKPPMGYDSMKEALPKGFEERVKERGIVYGGWVQQPLILNHSSIGCFVSHCGFGSMWESLMSDAQIVLIPTLGDQILNTRLLAQELKVGVEVKREEDGSFTRQSVRQAIELVMVDDNNNNGSGIGEMVKKNHAKWKHLLTKPSFLETYIDNFVMNLQEPWRS</sequence>
<dbReference type="PROSITE" id="PS00375">
    <property type="entry name" value="UDPGT"/>
    <property type="match status" value="1"/>
</dbReference>
<dbReference type="InParanoid" id="A0A1S3C2Y2"/>
<keyword evidence="4" id="KW-0328">Glycosyltransferase</keyword>
<comment type="pathway">
    <text evidence="1">Secondary metabolite biosynthesis; terpenoid biosynthesis.</text>
</comment>
<dbReference type="FunCoup" id="A0A1S3C2Y2">
    <property type="interactions" value="144"/>
</dbReference>
<gene>
    <name evidence="8" type="primary">LOC103496069</name>
</gene>
<dbReference type="InterPro" id="IPR002213">
    <property type="entry name" value="UDP_glucos_trans"/>
</dbReference>
<dbReference type="KEGG" id="cmo:103496069"/>
<dbReference type="GeneID" id="103496069"/>
<dbReference type="Pfam" id="PF00201">
    <property type="entry name" value="UDPGT"/>
    <property type="match status" value="1"/>
</dbReference>
<dbReference type="Proteomes" id="UP001652600">
    <property type="component" value="Chromosome 6"/>
</dbReference>
<comment type="similarity">
    <text evidence="2 4">Belongs to the UDP-glycosyltransferase family.</text>
</comment>
<protein>
    <recommendedName>
        <fullName evidence="5">Glycosyltransferase</fullName>
        <ecNumber evidence="5">2.4.1.-</ecNumber>
    </recommendedName>
</protein>
<evidence type="ECO:0000313" key="7">
    <source>
        <dbReference type="Proteomes" id="UP001652600"/>
    </source>
</evidence>
<dbReference type="PANTHER" id="PTHR48049:SF91">
    <property type="entry name" value="UDP-GLYCOSYLTRANSFERASE 79B7-RELATED"/>
    <property type="match status" value="1"/>
</dbReference>
<dbReference type="EC" id="2.4.1.-" evidence="5"/>
<name>A0A1S3C2Y2_CUCME</name>
<dbReference type="Gramene" id="MELO3C019397.2.1">
    <property type="protein sequence ID" value="MELO3C019397.2.1"/>
    <property type="gene ID" value="MELO3C019397.2"/>
</dbReference>
<accession>A0A1S3C2Y2</accession>
<evidence type="ECO:0000313" key="8">
    <source>
        <dbReference type="RefSeq" id="XP_008456016.2"/>
    </source>
</evidence>
<evidence type="ECO:0000256" key="4">
    <source>
        <dbReference type="RuleBase" id="RU003718"/>
    </source>
</evidence>
<evidence type="ECO:0000256" key="1">
    <source>
        <dbReference type="ARBA" id="ARBA00004721"/>
    </source>
</evidence>
<dbReference type="InterPro" id="IPR050481">
    <property type="entry name" value="UDP-glycosyltransf_plant"/>
</dbReference>
<evidence type="ECO:0000256" key="2">
    <source>
        <dbReference type="ARBA" id="ARBA00009995"/>
    </source>
</evidence>
<dbReference type="PANTHER" id="PTHR48049">
    <property type="entry name" value="GLYCOSYLTRANSFERASE"/>
    <property type="match status" value="1"/>
</dbReference>
<evidence type="ECO:0000313" key="6">
    <source>
        <dbReference type="EnsemblPlants" id="MELO3C019397.2.1"/>
    </source>
</evidence>
<dbReference type="eggNOG" id="KOG1192">
    <property type="taxonomic scope" value="Eukaryota"/>
</dbReference>
<evidence type="ECO:0000256" key="5">
    <source>
        <dbReference type="RuleBase" id="RU362057"/>
    </source>
</evidence>
<proteinExistence type="inferred from homology"/>
<dbReference type="Gene3D" id="3.40.50.2000">
    <property type="entry name" value="Glycogen Phosphorylase B"/>
    <property type="match status" value="2"/>
</dbReference>
<dbReference type="CDD" id="cd03784">
    <property type="entry name" value="GT1_Gtf-like"/>
    <property type="match status" value="1"/>
</dbReference>
<dbReference type="RefSeq" id="XP_008456016.2">
    <property type="nucleotide sequence ID" value="XM_008457794.3"/>
</dbReference>
<reference evidence="8" key="2">
    <citation type="submission" date="2025-05" db="UniProtKB">
        <authorList>
            <consortium name="RefSeq"/>
        </authorList>
    </citation>
    <scope>IDENTIFICATION</scope>
    <source>
        <tissue evidence="8">Stem</tissue>
    </source>
</reference>
<dbReference type="GO" id="GO:0035251">
    <property type="term" value="F:UDP-glucosyltransferase activity"/>
    <property type="evidence" value="ECO:0007669"/>
    <property type="project" value="InterPro"/>
</dbReference>
<evidence type="ECO:0000256" key="3">
    <source>
        <dbReference type="ARBA" id="ARBA00022679"/>
    </source>
</evidence>
<keyword evidence="7" id="KW-1185">Reference proteome</keyword>